<feature type="compositionally biased region" description="Polar residues" evidence="1">
    <location>
        <begin position="1031"/>
        <end position="1047"/>
    </location>
</feature>
<feature type="region of interest" description="Disordered" evidence="1">
    <location>
        <begin position="95"/>
        <end position="143"/>
    </location>
</feature>
<evidence type="ECO:0000313" key="3">
    <source>
        <dbReference type="RefSeq" id="XP_019616848.1"/>
    </source>
</evidence>
<feature type="compositionally biased region" description="Polar residues" evidence="1">
    <location>
        <begin position="944"/>
        <end position="958"/>
    </location>
</feature>
<feature type="region of interest" description="Disordered" evidence="1">
    <location>
        <begin position="208"/>
        <end position="243"/>
    </location>
</feature>
<evidence type="ECO:0000256" key="1">
    <source>
        <dbReference type="SAM" id="MobiDB-lite"/>
    </source>
</evidence>
<gene>
    <name evidence="3" type="primary">LOC109464341</name>
</gene>
<feature type="compositionally biased region" description="Polar residues" evidence="1">
    <location>
        <begin position="54"/>
        <end position="70"/>
    </location>
</feature>
<feature type="compositionally biased region" description="Polar residues" evidence="1">
    <location>
        <begin position="971"/>
        <end position="984"/>
    </location>
</feature>
<feature type="compositionally biased region" description="Polar residues" evidence="1">
    <location>
        <begin position="1068"/>
        <end position="1093"/>
    </location>
</feature>
<sequence>MDRTTASRPRRTTRNTASGLHTGYTATTPIADITTTTPLLGTTETGRTTALTMDRTTANRPQRSTGSTASGLHAISTAITSARITAITRLLRTVPLPGTNTAEQTPHRTSNIDRTTLKPPQRTTEDNRTTASSLHTPSTATTTTATTITSNIDRTTLQPQQRTTRTTTGGLRTPFTATATTATTTTSNVDTTTLQPSYRTTRTTASNLYTPSTATTNTDTTTSNIDRTTVQPPQRTTRTSRTTASDAYTPFTTTKTSDQTTKQRLRITDTTTAATTITTEDRTTANPPQRTTEAATTTTVGKTAGLPHTITRTTIGDLHITSTSETRAVDRTTSQTLQKTTRTKRTDSGLHVHTSSTFATTTTSTVDRATTPNPQTTTRTTVNGAHEDSTATTTAITITRRPLRTTIKTPQETFNSASNLRGSSTASSDVDRKTTQTLQRATRTTTRDLHTGFTTTRTAPTNAITTTTTQTLRTAENTSTRTSTAGRSTTQTLEGTTITTASSLHANSTATSLTVDKATTQTPQSTTRTTASDLHTSSTATATIVDKAATNESTRTTRATVSGFHTSFTARATPANSTTARQPVSTPRVTGQNNCSFIRCPSTVVEIPLPENRNFVEVDFRDHIGATDADSNDITPEVEKAASENVKYPITEYEVGPDQEPPYLFELVRFRACDDTCDVSVVLEDHTAPQPVSCPTTSKTVEEDSCRDVKLYDYYNSSTIESWFRDNVGINSGQCTRTAIDHIEHGETRSVTCYATDMAGSRSAGCDVSFHCKKYECPIIEPPEFGAIVCHEEDLMERCTLFCKEGKIHKRKNTFKCNLANPSSTWTDASIDNNVVCRDVRGTVRYEKFTFNKNCDPDDLDFHLLIKQTLLTRSGHGLCQDFPSIDCDIKVSCGYSSTVDTTTLVKATSQTQMRTTITTRTGSVLQTRSTSAITTTSRDRATTPNRQSTAANGAHTGSTATTRADITATTGQPLRTTETSTVSRTAKQTLQEATITSASDLRKSSTATTVERITTQTLQRDTRTTTRDLHTGSTSETPINDITTQPLRTAENATTRTSTAGRSTAETIQGTTSTTASGLQANSTATSLTVEKATTQIPQSTTRTTASDLRTSSTATSTIVDRATTSASTRTTVSGLHTSFTATATPANSTTSRQPVSTPRVTGQNNCSFIRCPSTVVEIPLPENRNFVEVNFRDYIAATDADSNEITPEVEIAASENVKYPITKYEVGPDQEPPYVFQLVRFRACDDTCDVSVVLEDHTVPQPVSYPTNSQTVERDSCRDVKLYDYYNSSTIESWFRDNVGIKSEQCTPTTIGRIGIGETRSVTCYATDMAGSRSAGCDVTFYCKKYECPIIEPPEFGAIVCHEEDLMERCTLFCKEGKIHKRKNTFECNMAISSTWIDARIEQDVVCRKCPIIEPPEFGAIVCHEEDLMGRCTLFCKEGKIHRRQNTFECNIADSATWTGARIDKDVVCTGELH</sequence>
<evidence type="ECO:0000313" key="2">
    <source>
        <dbReference type="Proteomes" id="UP000515135"/>
    </source>
</evidence>
<reference evidence="3" key="1">
    <citation type="submission" date="2025-08" db="UniProtKB">
        <authorList>
            <consortium name="RefSeq"/>
        </authorList>
    </citation>
    <scope>IDENTIFICATION</scope>
    <source>
        <tissue evidence="3">Gonad</tissue>
    </source>
</reference>
<feature type="region of interest" description="Disordered" evidence="1">
    <location>
        <begin position="1017"/>
        <end position="1163"/>
    </location>
</feature>
<name>A0A6P4XXL1_BRABE</name>
<feature type="region of interest" description="Disordered" evidence="1">
    <location>
        <begin position="403"/>
        <end position="535"/>
    </location>
</feature>
<feature type="compositionally biased region" description="Low complexity" evidence="1">
    <location>
        <begin position="451"/>
        <end position="500"/>
    </location>
</feature>
<feature type="compositionally biased region" description="Low complexity" evidence="1">
    <location>
        <begin position="927"/>
        <end position="936"/>
    </location>
</feature>
<feature type="compositionally biased region" description="Polar residues" evidence="1">
    <location>
        <begin position="411"/>
        <end position="428"/>
    </location>
</feature>
<dbReference type="KEGG" id="bbel:109464341"/>
<dbReference type="GeneID" id="109464341"/>
<feature type="region of interest" description="Disordered" evidence="1">
    <location>
        <begin position="1"/>
        <end position="71"/>
    </location>
</feature>
<feature type="region of interest" description="Disordered" evidence="1">
    <location>
        <begin position="360"/>
        <end position="382"/>
    </location>
</feature>
<feature type="compositionally biased region" description="Low complexity" evidence="1">
    <location>
        <begin position="210"/>
        <end position="243"/>
    </location>
</feature>
<dbReference type="PANTHER" id="PTHR22834">
    <property type="entry name" value="NUCLEAR FUSION PROTEIN FUS2"/>
    <property type="match status" value="1"/>
</dbReference>
<feature type="compositionally biased region" description="Low complexity" evidence="1">
    <location>
        <begin position="518"/>
        <end position="532"/>
    </location>
</feature>
<dbReference type="OrthoDB" id="10458676at2759"/>
<feature type="compositionally biased region" description="Low complexity" evidence="1">
    <location>
        <begin position="1094"/>
        <end position="1105"/>
    </location>
</feature>
<feature type="compositionally biased region" description="Low complexity" evidence="1">
    <location>
        <begin position="25"/>
        <end position="52"/>
    </location>
</feature>
<feature type="compositionally biased region" description="Low complexity" evidence="1">
    <location>
        <begin position="360"/>
        <end position="381"/>
    </location>
</feature>
<feature type="compositionally biased region" description="Polar residues" evidence="1">
    <location>
        <begin position="1106"/>
        <end position="1119"/>
    </location>
</feature>
<dbReference type="InterPro" id="IPR051492">
    <property type="entry name" value="Dynamin-Rho_GEF"/>
</dbReference>
<organism evidence="2 3">
    <name type="scientific">Branchiostoma belcheri</name>
    <name type="common">Amphioxus</name>
    <dbReference type="NCBI Taxonomy" id="7741"/>
    <lineage>
        <taxon>Eukaryota</taxon>
        <taxon>Metazoa</taxon>
        <taxon>Chordata</taxon>
        <taxon>Cephalochordata</taxon>
        <taxon>Leptocardii</taxon>
        <taxon>Amphioxiformes</taxon>
        <taxon>Branchiostomatidae</taxon>
        <taxon>Branchiostoma</taxon>
    </lineage>
</organism>
<dbReference type="GO" id="GO:0005737">
    <property type="term" value="C:cytoplasm"/>
    <property type="evidence" value="ECO:0007669"/>
    <property type="project" value="TreeGrafter"/>
</dbReference>
<feature type="compositionally biased region" description="Polar residues" evidence="1">
    <location>
        <begin position="98"/>
        <end position="114"/>
    </location>
</feature>
<feature type="compositionally biased region" description="Low complexity" evidence="1">
    <location>
        <begin position="1122"/>
        <end position="1152"/>
    </location>
</feature>
<feature type="compositionally biased region" description="Polar residues" evidence="1">
    <location>
        <begin position="1153"/>
        <end position="1163"/>
    </location>
</feature>
<dbReference type="PANTHER" id="PTHR22834:SF20">
    <property type="entry name" value="SH3 DOMAIN-CONTAINING PROTEIN"/>
    <property type="match status" value="1"/>
</dbReference>
<dbReference type="GO" id="GO:0005085">
    <property type="term" value="F:guanyl-nucleotide exchange factor activity"/>
    <property type="evidence" value="ECO:0007669"/>
    <property type="project" value="TreeGrafter"/>
</dbReference>
<proteinExistence type="predicted"/>
<feature type="region of interest" description="Disordered" evidence="1">
    <location>
        <begin position="570"/>
        <end position="591"/>
    </location>
</feature>
<keyword evidence="2" id="KW-1185">Reference proteome</keyword>
<feature type="compositionally biased region" description="Low complexity" evidence="1">
    <location>
        <begin position="435"/>
        <end position="444"/>
    </location>
</feature>
<feature type="compositionally biased region" description="Polar residues" evidence="1">
    <location>
        <begin position="501"/>
        <end position="514"/>
    </location>
</feature>
<feature type="compositionally biased region" description="Low complexity" evidence="1">
    <location>
        <begin position="1053"/>
        <end position="1067"/>
    </location>
</feature>
<feature type="compositionally biased region" description="Low complexity" evidence="1">
    <location>
        <begin position="129"/>
        <end position="143"/>
    </location>
</feature>
<feature type="compositionally biased region" description="Basic and acidic residues" evidence="1">
    <location>
        <begin position="1020"/>
        <end position="1030"/>
    </location>
</feature>
<protein>
    <submittedName>
        <fullName evidence="3">Mucin-5AC-like</fullName>
    </submittedName>
</protein>
<dbReference type="RefSeq" id="XP_019616848.1">
    <property type="nucleotide sequence ID" value="XM_019761289.1"/>
</dbReference>
<accession>A0A6P4XXL1</accession>
<dbReference type="Proteomes" id="UP000515135">
    <property type="component" value="Unplaced"/>
</dbReference>
<feature type="compositionally biased region" description="Low complexity" evidence="1">
    <location>
        <begin position="959"/>
        <end position="970"/>
    </location>
</feature>
<feature type="region of interest" description="Disordered" evidence="1">
    <location>
        <begin position="927"/>
        <end position="984"/>
    </location>
</feature>